<gene>
    <name evidence="1" type="ORF">E5358_01400</name>
</gene>
<protein>
    <submittedName>
        <fullName evidence="1">XRE family transcriptional regulator</fullName>
    </submittedName>
</protein>
<proteinExistence type="predicted"/>
<comment type="caution">
    <text evidence="1">The sequence shown here is derived from an EMBL/GenBank/DDBJ whole genome shotgun (WGS) entry which is preliminary data.</text>
</comment>
<keyword evidence="2" id="KW-1185">Reference proteome</keyword>
<reference evidence="1" key="1">
    <citation type="submission" date="2019-04" db="EMBL/GenBank/DDBJ databases">
        <title>Microbes associate with the intestines of laboratory mice.</title>
        <authorList>
            <person name="Navarre W."/>
            <person name="Wong E."/>
            <person name="Huang K."/>
            <person name="Tropini C."/>
            <person name="Ng K."/>
            <person name="Yu B."/>
        </authorList>
    </citation>
    <scope>NUCLEOTIDE SEQUENCE</scope>
    <source>
        <strain evidence="1">NM73_A23</strain>
    </source>
</reference>
<dbReference type="Proteomes" id="UP000308886">
    <property type="component" value="Unassembled WGS sequence"/>
</dbReference>
<accession>A0AC61QUH1</accession>
<evidence type="ECO:0000313" key="1">
    <source>
        <dbReference type="EMBL" id="TGX83862.1"/>
    </source>
</evidence>
<organism evidence="1 2">
    <name type="scientific">Palleniella muris</name>
    <dbReference type="NCBI Taxonomy" id="3038145"/>
    <lineage>
        <taxon>Bacteria</taxon>
        <taxon>Pseudomonadati</taxon>
        <taxon>Bacteroidota</taxon>
        <taxon>Bacteroidia</taxon>
        <taxon>Bacteroidales</taxon>
        <taxon>Prevotellaceae</taxon>
        <taxon>Palleniella</taxon>
    </lineage>
</organism>
<dbReference type="EMBL" id="SRZC01000002">
    <property type="protein sequence ID" value="TGX83862.1"/>
    <property type="molecule type" value="Genomic_DNA"/>
</dbReference>
<sequence>MKDRIRQLMESQQMNQQSFANFIGVSPASLSSILQERTRPTLNIVEAIRSKMPNLNTDWLMWGEGEMFQPGSNDAVKEPGSLFGDDPLAGTDSKAFDFGGSQQPARSSAGTNASQHTSRQQHQGATSFAVDAKNIDKVTRRITEIRVFYDDQTWESFVPKK</sequence>
<evidence type="ECO:0000313" key="2">
    <source>
        <dbReference type="Proteomes" id="UP000308886"/>
    </source>
</evidence>
<name>A0AC61QUH1_9BACT</name>